<keyword evidence="5" id="KW-1185">Reference proteome</keyword>
<dbReference type="PANTHER" id="PTHR43542:SF1">
    <property type="entry name" value="METHYLTRANSFERASE"/>
    <property type="match status" value="1"/>
</dbReference>
<dbReference type="GO" id="GO:0003676">
    <property type="term" value="F:nucleic acid binding"/>
    <property type="evidence" value="ECO:0007669"/>
    <property type="project" value="InterPro"/>
</dbReference>
<protein>
    <recommendedName>
        <fullName evidence="6">16S rRNA (Guanine(966)-N(2))-methyltransferase RsmD</fullName>
    </recommendedName>
</protein>
<accession>E0TGJ5</accession>
<feature type="region of interest" description="Disordered" evidence="3">
    <location>
        <begin position="1"/>
        <end position="26"/>
    </location>
</feature>
<evidence type="ECO:0000256" key="2">
    <source>
        <dbReference type="ARBA" id="ARBA00022679"/>
    </source>
</evidence>
<dbReference type="OrthoDB" id="9803017at2"/>
<dbReference type="PROSITE" id="PS00092">
    <property type="entry name" value="N6_MTASE"/>
    <property type="match status" value="1"/>
</dbReference>
<proteinExistence type="predicted"/>
<evidence type="ECO:0008006" key="6">
    <source>
        <dbReference type="Google" id="ProtNLM"/>
    </source>
</evidence>
<evidence type="ECO:0000256" key="3">
    <source>
        <dbReference type="SAM" id="MobiDB-lite"/>
    </source>
</evidence>
<dbReference type="STRING" id="314260.PB2503_07794"/>
<dbReference type="AlphaFoldDB" id="E0TGJ5"/>
<dbReference type="PANTHER" id="PTHR43542">
    <property type="entry name" value="METHYLTRANSFERASE"/>
    <property type="match status" value="1"/>
</dbReference>
<dbReference type="EMBL" id="CP002156">
    <property type="protein sequence ID" value="ADM09614.1"/>
    <property type="molecule type" value="Genomic_DNA"/>
</dbReference>
<dbReference type="RefSeq" id="WP_013300588.1">
    <property type="nucleotide sequence ID" value="NC_014414.1"/>
</dbReference>
<dbReference type="NCBIfam" id="TIGR00095">
    <property type="entry name" value="16S rRNA (guanine(966)-N(2))-methyltransferase RsmD"/>
    <property type="match status" value="1"/>
</dbReference>
<dbReference type="InterPro" id="IPR002052">
    <property type="entry name" value="DNA_methylase_N6_adenine_CS"/>
</dbReference>
<dbReference type="InterPro" id="IPR004398">
    <property type="entry name" value="RNA_MeTrfase_RsmD"/>
</dbReference>
<organism evidence="4 5">
    <name type="scientific">Parvularcula bermudensis (strain ATCC BAA-594 / HTCC2503 / KCTC 12087)</name>
    <dbReference type="NCBI Taxonomy" id="314260"/>
    <lineage>
        <taxon>Bacteria</taxon>
        <taxon>Pseudomonadati</taxon>
        <taxon>Pseudomonadota</taxon>
        <taxon>Alphaproteobacteria</taxon>
        <taxon>Parvularculales</taxon>
        <taxon>Parvularculaceae</taxon>
        <taxon>Parvularcula</taxon>
    </lineage>
</organism>
<feature type="compositionally biased region" description="Basic and acidic residues" evidence="3">
    <location>
        <begin position="17"/>
        <end position="26"/>
    </location>
</feature>
<dbReference type="Proteomes" id="UP000001302">
    <property type="component" value="Chromosome"/>
</dbReference>
<evidence type="ECO:0000313" key="4">
    <source>
        <dbReference type="EMBL" id="ADM09614.1"/>
    </source>
</evidence>
<gene>
    <name evidence="4" type="ordered locus">PB2503_07794</name>
</gene>
<keyword evidence="2" id="KW-0808">Transferase</keyword>
<dbReference type="GO" id="GO:0031167">
    <property type="term" value="P:rRNA methylation"/>
    <property type="evidence" value="ECO:0007669"/>
    <property type="project" value="InterPro"/>
</dbReference>
<dbReference type="Gene3D" id="3.40.50.150">
    <property type="entry name" value="Vaccinia Virus protein VP39"/>
    <property type="match status" value="1"/>
</dbReference>
<dbReference type="InterPro" id="IPR029063">
    <property type="entry name" value="SAM-dependent_MTases_sf"/>
</dbReference>
<reference evidence="4 5" key="2">
    <citation type="journal article" date="2011" name="J. Bacteriol.">
        <title>Complete genome sequence of strain HTCC2503T of Parvularcula bermudensis, the type species of the order "Parvularculales" in the class Alphaproteobacteria.</title>
        <authorList>
            <person name="Oh H.M."/>
            <person name="Kang I."/>
            <person name="Vergin K.L."/>
            <person name="Kang D."/>
            <person name="Rhee K.H."/>
            <person name="Giovannoni S.J."/>
            <person name="Cho J.C."/>
        </authorList>
    </citation>
    <scope>NUCLEOTIDE SEQUENCE [LARGE SCALE GENOMIC DNA]</scope>
    <source>
        <strain evidence="5">ATCC BAA-594 / HTCC2503 / KCTC 12087</strain>
    </source>
</reference>
<dbReference type="CDD" id="cd02440">
    <property type="entry name" value="AdoMet_MTases"/>
    <property type="match status" value="1"/>
</dbReference>
<name>E0TGJ5_PARBH</name>
<dbReference type="PIRSF" id="PIRSF004553">
    <property type="entry name" value="CHP00095"/>
    <property type="match status" value="1"/>
</dbReference>
<reference evidence="5" key="1">
    <citation type="submission" date="2010-08" db="EMBL/GenBank/DDBJ databases">
        <title>Genome sequence of Parvularcula bermudensis HTCC2503.</title>
        <authorList>
            <person name="Kang D.-M."/>
            <person name="Oh H.-M."/>
            <person name="Cho J.-C."/>
        </authorList>
    </citation>
    <scope>NUCLEOTIDE SEQUENCE [LARGE SCALE GENOMIC DNA]</scope>
    <source>
        <strain evidence="5">ATCC BAA-594 / HTCC2503 / KCTC 12087</strain>
    </source>
</reference>
<evidence type="ECO:0000256" key="1">
    <source>
        <dbReference type="ARBA" id="ARBA00022603"/>
    </source>
</evidence>
<evidence type="ECO:0000313" key="5">
    <source>
        <dbReference type="Proteomes" id="UP000001302"/>
    </source>
</evidence>
<dbReference type="HOGENOM" id="CLU_075826_1_1_5"/>
<dbReference type="Pfam" id="PF03602">
    <property type="entry name" value="Cons_hypoth95"/>
    <property type="match status" value="1"/>
</dbReference>
<dbReference type="GO" id="GO:0008168">
    <property type="term" value="F:methyltransferase activity"/>
    <property type="evidence" value="ECO:0007669"/>
    <property type="project" value="UniProtKB-KW"/>
</dbReference>
<keyword evidence="1" id="KW-0489">Methyltransferase</keyword>
<dbReference type="eggNOG" id="COG0742">
    <property type="taxonomic scope" value="Bacteria"/>
</dbReference>
<sequence length="189" mass="20040">MRIVGGALGGRPLVAPKGRETRPTTDRTRESLFNILTHRADLSLEGARILDLFAGSGALGFEAISRGGAFCLFVDIAAGARGAIRENQMALGLAGRTRLHRRSATALGPKPSGMGPPFDLAFLDPPYGEGFVAPALDALRSGQWMATGALVVAEMAQTDETPQVTGYALDDERRFGDTKIVFLIVEEGL</sequence>
<dbReference type="SUPFAM" id="SSF53335">
    <property type="entry name" value="S-adenosyl-L-methionine-dependent methyltransferases"/>
    <property type="match status" value="1"/>
</dbReference>
<dbReference type="KEGG" id="pbr:PB2503_07794"/>